<dbReference type="AlphaFoldDB" id="A0A7W5FQ42"/>
<evidence type="ECO:0000313" key="6">
    <source>
        <dbReference type="Proteomes" id="UP000570361"/>
    </source>
</evidence>
<proteinExistence type="predicted"/>
<comment type="catalytic activity">
    <reaction evidence="1">
        <text>3',5'-cyclic CMP + H2O = CMP + H(+)</text>
        <dbReference type="Rhea" id="RHEA:72675"/>
        <dbReference type="ChEBI" id="CHEBI:15377"/>
        <dbReference type="ChEBI" id="CHEBI:15378"/>
        <dbReference type="ChEBI" id="CHEBI:58003"/>
        <dbReference type="ChEBI" id="CHEBI:60377"/>
    </reaction>
    <physiologicalReaction direction="left-to-right" evidence="1">
        <dbReference type="Rhea" id="RHEA:72676"/>
    </physiologicalReaction>
</comment>
<dbReference type="InterPro" id="IPR036866">
    <property type="entry name" value="RibonucZ/Hydroxyglut_hydro"/>
</dbReference>
<dbReference type="SUPFAM" id="SSF56281">
    <property type="entry name" value="Metallo-hydrolase/oxidoreductase"/>
    <property type="match status" value="1"/>
</dbReference>
<sequence>MTNTNKPFTRIGEALIREIDETRVPFGMLAIWFLGQCSVVVKGGDVVLYIDPYLTPSPHRAFEPPLKPEQMTNAHYVLITHDHMDHMDPDTIAALAAAHGDTFYMAPGYCREPMLRLGVQPEKLIQARSNEWWNGPGFRIKPLPSAHEELEYDDELDHRFVGYVVELNGVTLYHAGDTIVYPGLIEALQAESIDLGMVPINGRDPFRNAMNIVGNMNYREAAELAVAAGFETVIPLHYDMFAGNSEHPGYFVDYLYDRYPTQKSHVLARFERYVYVSDAALRS</sequence>
<evidence type="ECO:0000256" key="1">
    <source>
        <dbReference type="ARBA" id="ARBA00034221"/>
    </source>
</evidence>
<evidence type="ECO:0000313" key="5">
    <source>
        <dbReference type="EMBL" id="MBB3113050.1"/>
    </source>
</evidence>
<dbReference type="EMBL" id="JACHXK010000016">
    <property type="protein sequence ID" value="MBB3113050.1"/>
    <property type="molecule type" value="Genomic_DNA"/>
</dbReference>
<evidence type="ECO:0000256" key="3">
    <source>
        <dbReference type="ARBA" id="ARBA00048505"/>
    </source>
</evidence>
<gene>
    <name evidence="5" type="ORF">FHS18_005153</name>
</gene>
<name>A0A7W5FQ42_9BACL</name>
<comment type="function">
    <text evidence="2">Counteracts the endogenous Pycsar antiviral defense system. Phosphodiesterase that enables metal-dependent hydrolysis of host cyclic nucleotide Pycsar defense signals such as cCMP and cUMP.</text>
</comment>
<feature type="domain" description="Metallo-beta-lactamase" evidence="4">
    <location>
        <begin position="50"/>
        <end position="238"/>
    </location>
</feature>
<comment type="catalytic activity">
    <reaction evidence="3">
        <text>3',5'-cyclic UMP + H2O = UMP + H(+)</text>
        <dbReference type="Rhea" id="RHEA:70575"/>
        <dbReference type="ChEBI" id="CHEBI:15377"/>
        <dbReference type="ChEBI" id="CHEBI:15378"/>
        <dbReference type="ChEBI" id="CHEBI:57865"/>
        <dbReference type="ChEBI" id="CHEBI:184387"/>
    </reaction>
    <physiologicalReaction direction="left-to-right" evidence="3">
        <dbReference type="Rhea" id="RHEA:70576"/>
    </physiologicalReaction>
</comment>
<protein>
    <submittedName>
        <fullName evidence="5">L-ascorbate metabolism protein UlaG (Beta-lactamase superfamily)</fullName>
    </submittedName>
</protein>
<dbReference type="Pfam" id="PF12706">
    <property type="entry name" value="Lactamase_B_2"/>
    <property type="match status" value="1"/>
</dbReference>
<dbReference type="PANTHER" id="PTHR43546">
    <property type="entry name" value="UPF0173 METAL-DEPENDENT HYDROLASE MJ1163-RELATED"/>
    <property type="match status" value="1"/>
</dbReference>
<organism evidence="5 6">
    <name type="scientific">Paenibacillus phyllosphaerae</name>
    <dbReference type="NCBI Taxonomy" id="274593"/>
    <lineage>
        <taxon>Bacteria</taxon>
        <taxon>Bacillati</taxon>
        <taxon>Bacillota</taxon>
        <taxon>Bacilli</taxon>
        <taxon>Bacillales</taxon>
        <taxon>Paenibacillaceae</taxon>
        <taxon>Paenibacillus</taxon>
    </lineage>
</organism>
<dbReference type="Gene3D" id="3.60.15.10">
    <property type="entry name" value="Ribonuclease Z/Hydroxyacylglutathione hydrolase-like"/>
    <property type="match status" value="1"/>
</dbReference>
<dbReference type="Proteomes" id="UP000570361">
    <property type="component" value="Unassembled WGS sequence"/>
</dbReference>
<keyword evidence="6" id="KW-1185">Reference proteome</keyword>
<dbReference type="InterPro" id="IPR001279">
    <property type="entry name" value="Metallo-B-lactamas"/>
</dbReference>
<evidence type="ECO:0000259" key="4">
    <source>
        <dbReference type="Pfam" id="PF12706"/>
    </source>
</evidence>
<dbReference type="RefSeq" id="WP_183603153.1">
    <property type="nucleotide sequence ID" value="NZ_JACHXK010000016.1"/>
</dbReference>
<comment type="caution">
    <text evidence="5">The sequence shown here is derived from an EMBL/GenBank/DDBJ whole genome shotgun (WGS) entry which is preliminary data.</text>
</comment>
<evidence type="ECO:0000256" key="2">
    <source>
        <dbReference type="ARBA" id="ARBA00034301"/>
    </source>
</evidence>
<reference evidence="5 6" key="1">
    <citation type="submission" date="2020-08" db="EMBL/GenBank/DDBJ databases">
        <title>Genomic Encyclopedia of Type Strains, Phase III (KMG-III): the genomes of soil and plant-associated and newly described type strains.</title>
        <authorList>
            <person name="Whitman W."/>
        </authorList>
    </citation>
    <scope>NUCLEOTIDE SEQUENCE [LARGE SCALE GENOMIC DNA]</scope>
    <source>
        <strain evidence="5 6">CECT 5862</strain>
    </source>
</reference>
<accession>A0A7W5FQ42</accession>
<dbReference type="InterPro" id="IPR050114">
    <property type="entry name" value="UPF0173_UPF0282_UlaG_hydrolase"/>
</dbReference>